<keyword evidence="2" id="KW-0830">Ubiquinone</keyword>
<reference evidence="2 3" key="1">
    <citation type="submission" date="2020-08" db="EMBL/GenBank/DDBJ databases">
        <title>Genomic Encyclopedia of Type Strains, Phase IV (KMG-IV): sequencing the most valuable type-strain genomes for metagenomic binning, comparative biology and taxonomic classification.</title>
        <authorList>
            <person name="Goeker M."/>
        </authorList>
    </citation>
    <scope>NUCLEOTIDE SEQUENCE [LARGE SCALE GENOMIC DNA]</scope>
    <source>
        <strain evidence="2 3">DSM 26723</strain>
    </source>
</reference>
<comment type="caution">
    <text evidence="2">The sequence shown here is derived from an EMBL/GenBank/DDBJ whole genome shotgun (WGS) entry which is preliminary data.</text>
</comment>
<evidence type="ECO:0000313" key="3">
    <source>
        <dbReference type="Proteomes" id="UP000588068"/>
    </source>
</evidence>
<dbReference type="InterPro" id="IPR029063">
    <property type="entry name" value="SAM-dependent_MTases_sf"/>
</dbReference>
<sequence length="210" mass="23323">MKLLPESALVRTGPVDHADWNYRPFIGTVQRIRFRLIRRLLAGRQFNRLLEIGYGSGVFMPELAQRASELYGIDPHPMPREVEAALAKHGIKATLATAGAESLPFEDGFFDCAVSVSAIEYVDDIDKACRELIRVMKPGGVIAIATPGVSPIWDLALKLSTGESPKQYSDRRQRLLPALKRHFKVEDEVFVPPIGGKLVRLYTGVSLLRA</sequence>
<dbReference type="Gene3D" id="3.40.50.150">
    <property type="entry name" value="Vaccinia Virus protein VP39"/>
    <property type="match status" value="1"/>
</dbReference>
<dbReference type="EMBL" id="JACHHZ010000001">
    <property type="protein sequence ID" value="MBB6091661.1"/>
    <property type="molecule type" value="Genomic_DNA"/>
</dbReference>
<keyword evidence="3" id="KW-1185">Reference proteome</keyword>
<keyword evidence="2" id="KW-0489">Methyltransferase</keyword>
<dbReference type="CDD" id="cd02440">
    <property type="entry name" value="AdoMet_MTases"/>
    <property type="match status" value="1"/>
</dbReference>
<dbReference type="PANTHER" id="PTHR42912:SF93">
    <property type="entry name" value="N6-ADENOSINE-METHYLTRANSFERASE TMT1A"/>
    <property type="match status" value="1"/>
</dbReference>
<protein>
    <submittedName>
        <fullName evidence="2">Ubiquinone/menaquinone biosynthesis C-methylase UbiE</fullName>
    </submittedName>
</protein>
<evidence type="ECO:0000313" key="2">
    <source>
        <dbReference type="EMBL" id="MBB6091661.1"/>
    </source>
</evidence>
<dbReference type="AlphaFoldDB" id="A0A841HEW9"/>
<keyword evidence="2" id="KW-0808">Transferase</keyword>
<name>A0A841HEW9_9GAMM</name>
<dbReference type="SUPFAM" id="SSF53335">
    <property type="entry name" value="S-adenosyl-L-methionine-dependent methyltransferases"/>
    <property type="match status" value="1"/>
</dbReference>
<gene>
    <name evidence="2" type="ORF">HNQ60_000507</name>
</gene>
<dbReference type="GO" id="GO:0008757">
    <property type="term" value="F:S-adenosylmethionine-dependent methyltransferase activity"/>
    <property type="evidence" value="ECO:0007669"/>
    <property type="project" value="InterPro"/>
</dbReference>
<feature type="domain" description="Methyltransferase type 11" evidence="1">
    <location>
        <begin position="50"/>
        <end position="144"/>
    </location>
</feature>
<evidence type="ECO:0000259" key="1">
    <source>
        <dbReference type="Pfam" id="PF08241"/>
    </source>
</evidence>
<accession>A0A841HEW9</accession>
<organism evidence="2 3">
    <name type="scientific">Povalibacter uvarum</name>
    <dbReference type="NCBI Taxonomy" id="732238"/>
    <lineage>
        <taxon>Bacteria</taxon>
        <taxon>Pseudomonadati</taxon>
        <taxon>Pseudomonadota</taxon>
        <taxon>Gammaproteobacteria</taxon>
        <taxon>Steroidobacterales</taxon>
        <taxon>Steroidobacteraceae</taxon>
        <taxon>Povalibacter</taxon>
    </lineage>
</organism>
<dbReference type="Proteomes" id="UP000588068">
    <property type="component" value="Unassembled WGS sequence"/>
</dbReference>
<dbReference type="InterPro" id="IPR050508">
    <property type="entry name" value="Methyltransf_Superfamily"/>
</dbReference>
<dbReference type="GO" id="GO:0032259">
    <property type="term" value="P:methylation"/>
    <property type="evidence" value="ECO:0007669"/>
    <property type="project" value="UniProtKB-KW"/>
</dbReference>
<dbReference type="RefSeq" id="WP_184329449.1">
    <property type="nucleotide sequence ID" value="NZ_JACHHZ010000001.1"/>
</dbReference>
<proteinExistence type="predicted"/>
<dbReference type="Pfam" id="PF08241">
    <property type="entry name" value="Methyltransf_11"/>
    <property type="match status" value="1"/>
</dbReference>
<dbReference type="InterPro" id="IPR013216">
    <property type="entry name" value="Methyltransf_11"/>
</dbReference>
<dbReference type="PANTHER" id="PTHR42912">
    <property type="entry name" value="METHYLTRANSFERASE"/>
    <property type="match status" value="1"/>
</dbReference>